<dbReference type="EC" id="2.7.11.1" evidence="2"/>
<dbReference type="InterPro" id="IPR000719">
    <property type="entry name" value="Prot_kinase_dom"/>
</dbReference>
<reference evidence="2 3" key="1">
    <citation type="submission" date="2024-09" db="EMBL/GenBank/DDBJ databases">
        <authorList>
            <person name="Sun Q."/>
            <person name="Mori K."/>
        </authorList>
    </citation>
    <scope>NUCLEOTIDE SEQUENCE [LARGE SCALE GENOMIC DNA]</scope>
    <source>
        <strain evidence="2 3">JCM 13503</strain>
    </source>
</reference>
<dbReference type="PROSITE" id="PS50011">
    <property type="entry name" value="PROTEIN_KINASE_DOM"/>
    <property type="match status" value="1"/>
</dbReference>
<dbReference type="PANTHER" id="PTHR44329:SF214">
    <property type="entry name" value="PROTEIN KINASE DOMAIN-CONTAINING PROTEIN"/>
    <property type="match status" value="1"/>
</dbReference>
<dbReference type="CDD" id="cd14014">
    <property type="entry name" value="STKc_PknB_like"/>
    <property type="match status" value="1"/>
</dbReference>
<keyword evidence="2" id="KW-0418">Kinase</keyword>
<feature type="domain" description="Protein kinase" evidence="1">
    <location>
        <begin position="1"/>
        <end position="253"/>
    </location>
</feature>
<name>A0ABV6AXM1_9DEIO</name>
<dbReference type="Gene3D" id="1.10.510.10">
    <property type="entry name" value="Transferase(Phosphotransferase) domain 1"/>
    <property type="match status" value="1"/>
</dbReference>
<dbReference type="Proteomes" id="UP001589733">
    <property type="component" value="Unassembled WGS sequence"/>
</dbReference>
<accession>A0ABV6AXM1</accession>
<keyword evidence="2" id="KW-0808">Transferase</keyword>
<dbReference type="InterPro" id="IPR008271">
    <property type="entry name" value="Ser/Thr_kinase_AS"/>
</dbReference>
<dbReference type="PANTHER" id="PTHR44329">
    <property type="entry name" value="SERINE/THREONINE-PROTEIN KINASE TNNI3K-RELATED"/>
    <property type="match status" value="1"/>
</dbReference>
<evidence type="ECO:0000313" key="2">
    <source>
        <dbReference type="EMBL" id="MFB9992262.1"/>
    </source>
</evidence>
<dbReference type="InterPro" id="IPR051681">
    <property type="entry name" value="Ser/Thr_Kinases-Pseudokinases"/>
</dbReference>
<dbReference type="SMART" id="SM00220">
    <property type="entry name" value="S_TKc"/>
    <property type="match status" value="1"/>
</dbReference>
<dbReference type="EMBL" id="JBHLYR010000031">
    <property type="protein sequence ID" value="MFB9992262.1"/>
    <property type="molecule type" value="Genomic_DNA"/>
</dbReference>
<dbReference type="SUPFAM" id="SSF56112">
    <property type="entry name" value="Protein kinase-like (PK-like)"/>
    <property type="match status" value="1"/>
</dbReference>
<evidence type="ECO:0000313" key="3">
    <source>
        <dbReference type="Proteomes" id="UP001589733"/>
    </source>
</evidence>
<sequence>MLDLSGSQPIETPRTVAARGGVLSETGEWRGQSVFVKTLLTSDPDIRERFGHEGQIAAMLDHPLVVPLLARTPTQLLFPFIPGGTLRDLALCGPMSADEASAVAMGVLHATAHLHSRGVTHQDLKPENVLLMRGPVQAASVRVIDFGMSHACSLPRDIHSGTRMGTPHFMAPEQFKGVRGDPRSDLYSVAVLMFDCLAGHPPYEDALGWLVGIHERRAALPGPSELHPVMLAALDRDPSGRPDSAAEMLSQLCAVRRQLGFSVSRPYETALIPGDTVGETA</sequence>
<proteinExistence type="predicted"/>
<dbReference type="Pfam" id="PF00069">
    <property type="entry name" value="Pkinase"/>
    <property type="match status" value="1"/>
</dbReference>
<protein>
    <submittedName>
        <fullName evidence="2">Serine/threonine-protein kinase</fullName>
        <ecNumber evidence="2">2.7.11.1</ecNumber>
    </submittedName>
</protein>
<dbReference type="PROSITE" id="PS00108">
    <property type="entry name" value="PROTEIN_KINASE_ST"/>
    <property type="match status" value="1"/>
</dbReference>
<dbReference type="GO" id="GO:0004674">
    <property type="term" value="F:protein serine/threonine kinase activity"/>
    <property type="evidence" value="ECO:0007669"/>
    <property type="project" value="UniProtKB-EC"/>
</dbReference>
<keyword evidence="3" id="KW-1185">Reference proteome</keyword>
<gene>
    <name evidence="2" type="ORF">ACFFLM_09840</name>
</gene>
<evidence type="ECO:0000259" key="1">
    <source>
        <dbReference type="PROSITE" id="PS50011"/>
    </source>
</evidence>
<comment type="caution">
    <text evidence="2">The sequence shown here is derived from an EMBL/GenBank/DDBJ whole genome shotgun (WGS) entry which is preliminary data.</text>
</comment>
<dbReference type="InterPro" id="IPR011009">
    <property type="entry name" value="Kinase-like_dom_sf"/>
</dbReference>
<dbReference type="RefSeq" id="WP_380008805.1">
    <property type="nucleotide sequence ID" value="NZ_JBHLYR010000031.1"/>
</dbReference>
<organism evidence="2 3">
    <name type="scientific">Deinococcus oregonensis</name>
    <dbReference type="NCBI Taxonomy" id="1805970"/>
    <lineage>
        <taxon>Bacteria</taxon>
        <taxon>Thermotogati</taxon>
        <taxon>Deinococcota</taxon>
        <taxon>Deinococci</taxon>
        <taxon>Deinococcales</taxon>
        <taxon>Deinococcaceae</taxon>
        <taxon>Deinococcus</taxon>
    </lineage>
</organism>